<feature type="compositionally biased region" description="Basic residues" evidence="1">
    <location>
        <begin position="533"/>
        <end position="544"/>
    </location>
</feature>
<comment type="caution">
    <text evidence="2">The sequence shown here is derived from an EMBL/GenBank/DDBJ whole genome shotgun (WGS) entry which is preliminary data.</text>
</comment>
<evidence type="ECO:0000313" key="3">
    <source>
        <dbReference type="Proteomes" id="UP001310594"/>
    </source>
</evidence>
<dbReference type="Proteomes" id="UP001310594">
    <property type="component" value="Unassembled WGS sequence"/>
</dbReference>
<accession>A0AAN7VSZ0</accession>
<sequence length="556" mass="61246">MGRIVALLQGEVFEARRTIAKKDEKTNVLQEKLTKSDARDKALRAELLKKDEEIKVLQAAVNAARAANTPPAYSIDLPSFDAPVEGQLHPAQHQPMTRNPVTMDDIPLLKFAAFIQSMADTLPDHAVDAEEPMAESLLGPDQYFAGLQMLRAVMGPRAVRHLRGHALRKVQLWHLELQHAINDAVYASFREIPGWTTVGEAKIVPGDFFVSHAIEEMRDVASIAKEDAVRVSTFIEWLIAKGYLYLCDRVDKDGAIYGLRVRSAKEQGRTAASVGYTARVVKENDYVFQVLDRCKGPQLIETVGAFHLHEEAFTDVSEEHRFGLNRLVSPASLKVANTSRLTLAKDLKRLHPEMEFTALKHHIHGLDSGSVMQLPLLRQMPASALLRQVYRPATLPEELKNVNQDQREAWYRQIADMEKKITSEETGLLAPNHATANSQTGTRPLPSTPSMPTGASVPHSVHSRSRPQSRPSHVPATTVNTVPLGHHRSTASARNDGLNTQGGGLRTRLTGALQQIGIGSSSADPPANARAGSARRVRNGRVQKKPNFSLNVHGRG</sequence>
<gene>
    <name evidence="2" type="ORF">LTR97_004744</name>
</gene>
<protein>
    <submittedName>
        <fullName evidence="2">Uncharacterized protein</fullName>
    </submittedName>
</protein>
<reference evidence="2" key="1">
    <citation type="submission" date="2023-08" db="EMBL/GenBank/DDBJ databases">
        <title>Black Yeasts Isolated from many extreme environments.</title>
        <authorList>
            <person name="Coleine C."/>
            <person name="Stajich J.E."/>
            <person name="Selbmann L."/>
        </authorList>
    </citation>
    <scope>NUCLEOTIDE SEQUENCE</scope>
    <source>
        <strain evidence="2">CCFEE 5810</strain>
    </source>
</reference>
<name>A0AAN7VSZ0_9PEZI</name>
<dbReference type="AlphaFoldDB" id="A0AAN7VSZ0"/>
<dbReference type="EMBL" id="JAVRQU010000006">
    <property type="protein sequence ID" value="KAK5701926.1"/>
    <property type="molecule type" value="Genomic_DNA"/>
</dbReference>
<organism evidence="2 3">
    <name type="scientific">Elasticomyces elasticus</name>
    <dbReference type="NCBI Taxonomy" id="574655"/>
    <lineage>
        <taxon>Eukaryota</taxon>
        <taxon>Fungi</taxon>
        <taxon>Dikarya</taxon>
        <taxon>Ascomycota</taxon>
        <taxon>Pezizomycotina</taxon>
        <taxon>Dothideomycetes</taxon>
        <taxon>Dothideomycetidae</taxon>
        <taxon>Mycosphaerellales</taxon>
        <taxon>Teratosphaeriaceae</taxon>
        <taxon>Elasticomyces</taxon>
    </lineage>
</organism>
<evidence type="ECO:0000313" key="2">
    <source>
        <dbReference type="EMBL" id="KAK5701926.1"/>
    </source>
</evidence>
<feature type="region of interest" description="Disordered" evidence="1">
    <location>
        <begin position="517"/>
        <end position="556"/>
    </location>
</feature>
<evidence type="ECO:0000256" key="1">
    <source>
        <dbReference type="SAM" id="MobiDB-lite"/>
    </source>
</evidence>
<proteinExistence type="predicted"/>
<feature type="region of interest" description="Disordered" evidence="1">
    <location>
        <begin position="426"/>
        <end position="505"/>
    </location>
</feature>